<gene>
    <name evidence="1" type="ORF">Ahu01nite_088570</name>
</gene>
<dbReference type="EMBL" id="BOMN01000126">
    <property type="protein sequence ID" value="GIE25755.1"/>
    <property type="molecule type" value="Genomic_DNA"/>
</dbReference>
<sequence length="153" mass="16541">MAIEYDLTLAGNIPVTMVAERALPDPDERPIGTPELLSIDLSSRYGFGVTILAGTDVYLDVETDQGSWEWEPDAATTIGFRLDKTADRKWAVVNMLTVVRRVLGSGAEDAALVLNGDVLVLARFDGVVVKHHRESWWGHYAGADEVIASTGGG</sequence>
<keyword evidence="2" id="KW-1185">Reference proteome</keyword>
<dbReference type="RefSeq" id="WP_203842680.1">
    <property type="nucleotide sequence ID" value="NZ_BAAATV010000027.1"/>
</dbReference>
<evidence type="ECO:0000313" key="2">
    <source>
        <dbReference type="Proteomes" id="UP000603200"/>
    </source>
</evidence>
<dbReference type="InterPro" id="IPR049799">
    <property type="entry name" value="SitI3-like"/>
</dbReference>
<name>A0ABQ4A4H9_9ACTN</name>
<organism evidence="1 2">
    <name type="scientific">Winogradskya humida</name>
    <dbReference type="NCBI Taxonomy" id="113566"/>
    <lineage>
        <taxon>Bacteria</taxon>
        <taxon>Bacillati</taxon>
        <taxon>Actinomycetota</taxon>
        <taxon>Actinomycetes</taxon>
        <taxon>Micromonosporales</taxon>
        <taxon>Micromonosporaceae</taxon>
        <taxon>Winogradskya</taxon>
    </lineage>
</organism>
<accession>A0ABQ4A4H9</accession>
<dbReference type="NCBIfam" id="NF040657">
    <property type="entry name" value="immun_SitI3"/>
    <property type="match status" value="1"/>
</dbReference>
<proteinExistence type="predicted"/>
<reference evidence="1 2" key="1">
    <citation type="submission" date="2021-01" db="EMBL/GenBank/DDBJ databases">
        <title>Whole genome shotgun sequence of Actinoplanes humidus NBRC 14915.</title>
        <authorList>
            <person name="Komaki H."/>
            <person name="Tamura T."/>
        </authorList>
    </citation>
    <scope>NUCLEOTIDE SEQUENCE [LARGE SCALE GENOMIC DNA]</scope>
    <source>
        <strain evidence="1 2">NBRC 14915</strain>
    </source>
</reference>
<evidence type="ECO:0000313" key="1">
    <source>
        <dbReference type="EMBL" id="GIE25755.1"/>
    </source>
</evidence>
<protein>
    <submittedName>
        <fullName evidence="1">Uncharacterized protein</fullName>
    </submittedName>
</protein>
<dbReference type="Proteomes" id="UP000603200">
    <property type="component" value="Unassembled WGS sequence"/>
</dbReference>
<comment type="caution">
    <text evidence="1">The sequence shown here is derived from an EMBL/GenBank/DDBJ whole genome shotgun (WGS) entry which is preliminary data.</text>
</comment>